<dbReference type="InterPro" id="IPR002885">
    <property type="entry name" value="PPR_rpt"/>
</dbReference>
<organism evidence="2 3">
    <name type="scientific">Trifolium medium</name>
    <dbReference type="NCBI Taxonomy" id="97028"/>
    <lineage>
        <taxon>Eukaryota</taxon>
        <taxon>Viridiplantae</taxon>
        <taxon>Streptophyta</taxon>
        <taxon>Embryophyta</taxon>
        <taxon>Tracheophyta</taxon>
        <taxon>Spermatophyta</taxon>
        <taxon>Magnoliopsida</taxon>
        <taxon>eudicotyledons</taxon>
        <taxon>Gunneridae</taxon>
        <taxon>Pentapetalae</taxon>
        <taxon>rosids</taxon>
        <taxon>fabids</taxon>
        <taxon>Fabales</taxon>
        <taxon>Fabaceae</taxon>
        <taxon>Papilionoideae</taxon>
        <taxon>50 kb inversion clade</taxon>
        <taxon>NPAAA clade</taxon>
        <taxon>Hologalegina</taxon>
        <taxon>IRL clade</taxon>
        <taxon>Trifolieae</taxon>
        <taxon>Trifolium</taxon>
    </lineage>
</organism>
<evidence type="ECO:0000256" key="1">
    <source>
        <dbReference type="ARBA" id="ARBA00022737"/>
    </source>
</evidence>
<dbReference type="EMBL" id="LXQA010513371">
    <property type="protein sequence ID" value="MCI56507.1"/>
    <property type="molecule type" value="Genomic_DNA"/>
</dbReference>
<keyword evidence="3" id="KW-1185">Reference proteome</keyword>
<comment type="caution">
    <text evidence="2">The sequence shown here is derived from an EMBL/GenBank/DDBJ whole genome shotgun (WGS) entry which is preliminary data.</text>
</comment>
<sequence length="93" mass="10488">TQTDETLSYFVDYFGRRKDFKATHKILTGGGAGSKTLLSAIDRLVRAGRPSQAVQFFERMENDYGLKRDRGSLKVVVEKLCLKGYASYAEKMT</sequence>
<accession>A0A392T7W8</accession>
<dbReference type="NCBIfam" id="TIGR00756">
    <property type="entry name" value="PPR"/>
    <property type="match status" value="1"/>
</dbReference>
<dbReference type="InterPro" id="IPR011990">
    <property type="entry name" value="TPR-like_helical_dom_sf"/>
</dbReference>
<evidence type="ECO:0000313" key="2">
    <source>
        <dbReference type="EMBL" id="MCI56507.1"/>
    </source>
</evidence>
<dbReference type="Gene3D" id="1.25.40.10">
    <property type="entry name" value="Tetratricopeptide repeat domain"/>
    <property type="match status" value="1"/>
</dbReference>
<feature type="non-terminal residue" evidence="2">
    <location>
        <position position="93"/>
    </location>
</feature>
<reference evidence="2 3" key="1">
    <citation type="journal article" date="2018" name="Front. Plant Sci.">
        <title>Red Clover (Trifolium pratense) and Zigzag Clover (T. medium) - A Picture of Genomic Similarities and Differences.</title>
        <authorList>
            <person name="Dluhosova J."/>
            <person name="Istvanek J."/>
            <person name="Nedelnik J."/>
            <person name="Repkova J."/>
        </authorList>
    </citation>
    <scope>NUCLEOTIDE SEQUENCE [LARGE SCALE GENOMIC DNA]</scope>
    <source>
        <strain evidence="3">cv. 10/8</strain>
        <tissue evidence="2">Leaf</tissue>
    </source>
</reference>
<dbReference type="Proteomes" id="UP000265520">
    <property type="component" value="Unassembled WGS sequence"/>
</dbReference>
<dbReference type="AlphaFoldDB" id="A0A392T7W8"/>
<keyword evidence="1" id="KW-0677">Repeat</keyword>
<feature type="non-terminal residue" evidence="2">
    <location>
        <position position="1"/>
    </location>
</feature>
<proteinExistence type="predicted"/>
<name>A0A392T7W8_9FABA</name>
<protein>
    <submittedName>
        <fullName evidence="2">Pentatricopeptide repeat-containing protein mitochondrial-like</fullName>
    </submittedName>
</protein>
<evidence type="ECO:0000313" key="3">
    <source>
        <dbReference type="Proteomes" id="UP000265520"/>
    </source>
</evidence>